<feature type="region of interest" description="Disordered" evidence="1">
    <location>
        <begin position="1"/>
        <end position="29"/>
    </location>
</feature>
<feature type="compositionally biased region" description="Polar residues" evidence="1">
    <location>
        <begin position="1109"/>
        <end position="1132"/>
    </location>
</feature>
<evidence type="ECO:0000256" key="1">
    <source>
        <dbReference type="SAM" id="MobiDB-lite"/>
    </source>
</evidence>
<dbReference type="Proteomes" id="UP000770717">
    <property type="component" value="Unassembled WGS sequence"/>
</dbReference>
<feature type="compositionally biased region" description="Polar residues" evidence="1">
    <location>
        <begin position="19"/>
        <end position="29"/>
    </location>
</feature>
<feature type="region of interest" description="Disordered" evidence="1">
    <location>
        <begin position="1054"/>
        <end position="1132"/>
    </location>
</feature>
<evidence type="ECO:0000313" key="3">
    <source>
        <dbReference type="Proteomes" id="UP000770717"/>
    </source>
</evidence>
<dbReference type="AlphaFoldDB" id="A0A8J6K779"/>
<accession>A0A8J6K779</accession>
<keyword evidence="3" id="KW-1185">Reference proteome</keyword>
<comment type="caution">
    <text evidence="2">The sequence shown here is derived from an EMBL/GenBank/DDBJ whole genome shotgun (WGS) entry which is preliminary data.</text>
</comment>
<feature type="non-terminal residue" evidence="2">
    <location>
        <position position="1132"/>
    </location>
</feature>
<dbReference type="EMBL" id="WNTK01000009">
    <property type="protein sequence ID" value="KAG9478009.1"/>
    <property type="molecule type" value="Genomic_DNA"/>
</dbReference>
<organism evidence="2 3">
    <name type="scientific">Eleutherodactylus coqui</name>
    <name type="common">Puerto Rican coqui</name>
    <dbReference type="NCBI Taxonomy" id="57060"/>
    <lineage>
        <taxon>Eukaryota</taxon>
        <taxon>Metazoa</taxon>
        <taxon>Chordata</taxon>
        <taxon>Craniata</taxon>
        <taxon>Vertebrata</taxon>
        <taxon>Euteleostomi</taxon>
        <taxon>Amphibia</taxon>
        <taxon>Batrachia</taxon>
        <taxon>Anura</taxon>
        <taxon>Neobatrachia</taxon>
        <taxon>Hyloidea</taxon>
        <taxon>Eleutherodactylidae</taxon>
        <taxon>Eleutherodactylinae</taxon>
        <taxon>Eleutherodactylus</taxon>
        <taxon>Eleutherodactylus</taxon>
    </lineage>
</organism>
<evidence type="ECO:0000313" key="2">
    <source>
        <dbReference type="EMBL" id="KAG9478009.1"/>
    </source>
</evidence>
<sequence length="1132" mass="121841">MSLARTSDLSYLNLEGPTPKTSNVPVGTKSPFTQLRRMALKDIKNEPNVNSGLKRPLGSLKRRLSDSECQSLQQCKSKLGKVDLEMDKDCGFTGPKSEQNMTICTHLTNTPLGLQDEERNESAEISSRRVQKNKDGIVAPVVTKLFQPVLHGSLFSPLDCSSTPKILGNSSVPLSYFTDLSVPFQEQESAKASSNENKFFSTPMPSKAAKKKLTPVMEVDFESNMLEEWQPQDKVSRTDVLHKNCADVLSNDSPIHTPLYRSSFATECQDIIQHIKSLKPAVKKSPSKWKVEEVDVSSIDAEPPPYDSTPMKSMLACEVAKVIASLESSPVKEGPSLCGESLLDLEKTDLPIDLSLLSSRPNSVYLKEQKTENFEKTGIDPVNEVNKNVSDQATPETLAVESLPILAASKCHDEEITAHISNNGLHTEHKLPDNVTEAAVMIQDVAVAHNVSQVATASCHALASTTGSLVPVHEEAIVACNGPLNKTKEYKQCANTPHDTVSDEEVLTNATYELNKASNARPSSTSIHEEKTTPNSTYVIEMSKLSSGNTTYDCAGPANTTRDIGEAVTESNTSQVTEGKPQLLLNTTNDIPSMHKSIMDKTASPFQLRVLYCQSKTQESASVQAAILMANTTHEISSSCPQDVSVVPKASVEVLSLNEANPTGCNDAVPEKLGTGKESFEPPLEERVPTNGDHLVKDVVQPSLDMDLDVPPPHNVVIRDINLSGTTGINVEITTNSDHDLAVEKDLVMSNHGKVSEFDPKLTLVVYDEKLTHVEPTQASVVGLTHASVDPSTLISPTAQAKPNVTEGHQLEEYEKNCNGCTGMVSSQKEGDIGKEARSQQLVSESCNLIQEEESTHDVSAFSVGSLSFITSTPVPGLNNFPFQKTCRESVQLDSNLSLGSVLDDSANKVPGEQKKTNCKDQGREEILLHTLGGRNDLRSMVPSSDAVPKPMPSTSGIPSVRRSLVPYPNTVQNAAKDQTASKIPARGIPGKSMIRPPVPRQNLPRPSLVNPKPVTDGPGGSSMTNKPAGNRLGPPKAVAVVKAKSDITHSQLPAVTPSIKLPSRLGAPGTTGRRNAAANPHVAPSAETTSVVRPPISTGIRTGLPRPGTSSTRPPLQQSQKVSPKLKSQVQ</sequence>
<feature type="region of interest" description="Disordered" evidence="1">
    <location>
        <begin position="936"/>
        <end position="964"/>
    </location>
</feature>
<gene>
    <name evidence="2" type="ORF">GDO78_013149</name>
</gene>
<reference evidence="2" key="1">
    <citation type="thesis" date="2020" institute="ProQuest LLC" country="789 East Eisenhower Parkway, Ann Arbor, MI, USA">
        <title>Comparative Genomics and Chromosome Evolution.</title>
        <authorList>
            <person name="Mudd A.B."/>
        </authorList>
    </citation>
    <scope>NUCLEOTIDE SEQUENCE</scope>
    <source>
        <strain evidence="2">HN-11 Male</strain>
        <tissue evidence="2">Kidney and liver</tissue>
    </source>
</reference>
<name>A0A8J6K779_ELECQ</name>
<proteinExistence type="predicted"/>
<dbReference type="OrthoDB" id="9909865at2759"/>
<feature type="compositionally biased region" description="Polar residues" evidence="1">
    <location>
        <begin position="1"/>
        <end position="10"/>
    </location>
</feature>
<feature type="region of interest" description="Disordered" evidence="1">
    <location>
        <begin position="976"/>
        <end position="1034"/>
    </location>
</feature>
<protein>
    <submittedName>
        <fullName evidence="2">Uncharacterized protein</fullName>
    </submittedName>
</protein>